<name>A0A239DQF7_9PSED</name>
<protein>
    <submittedName>
        <fullName evidence="1">Uncharacterized protein</fullName>
    </submittedName>
</protein>
<evidence type="ECO:0000313" key="2">
    <source>
        <dbReference type="Proteomes" id="UP000198407"/>
    </source>
</evidence>
<dbReference type="Proteomes" id="UP000198407">
    <property type="component" value="Unassembled WGS sequence"/>
</dbReference>
<evidence type="ECO:0000313" key="1">
    <source>
        <dbReference type="EMBL" id="SNS34756.1"/>
    </source>
</evidence>
<dbReference type="InterPro" id="IPR045646">
    <property type="entry name" value="DUF6402"/>
</dbReference>
<dbReference type="OrthoDB" id="6986732at2"/>
<sequence>MSLNDFEQTNALGPDTLFALPNATLDTAPGKDHPPKKIVINRLALTRLPGAMRNMGWETAAALMQRWFDSPAWAMPEAWKEVETQPHPFTLRPENCDQSIVKMDWAMRFEHCRKAVTQAEAIIDTYNAKRLLKERLVAAGWSFDSPFELGSA</sequence>
<dbReference type="Pfam" id="PF19940">
    <property type="entry name" value="DUF6402"/>
    <property type="match status" value="1"/>
</dbReference>
<dbReference type="AlphaFoldDB" id="A0A239DQF7"/>
<organism evidence="1 2">
    <name type="scientific">Pseudomonas japonica</name>
    <dbReference type="NCBI Taxonomy" id="256466"/>
    <lineage>
        <taxon>Bacteria</taxon>
        <taxon>Pseudomonadati</taxon>
        <taxon>Pseudomonadota</taxon>
        <taxon>Gammaproteobacteria</taxon>
        <taxon>Pseudomonadales</taxon>
        <taxon>Pseudomonadaceae</taxon>
        <taxon>Pseudomonas</taxon>
    </lineage>
</organism>
<dbReference type="STRING" id="1215104.GCA_000730585_03648"/>
<dbReference type="EMBL" id="FZOL01000006">
    <property type="protein sequence ID" value="SNS34756.1"/>
    <property type="molecule type" value="Genomic_DNA"/>
</dbReference>
<accession>A0A239DQF7</accession>
<dbReference type="RefSeq" id="WP_052419399.1">
    <property type="nucleotide sequence ID" value="NZ_FZOL01000006.1"/>
</dbReference>
<keyword evidence="2" id="KW-1185">Reference proteome</keyword>
<proteinExistence type="predicted"/>
<reference evidence="2" key="1">
    <citation type="submission" date="2017-06" db="EMBL/GenBank/DDBJ databases">
        <authorList>
            <person name="Varghese N."/>
            <person name="Submissions S."/>
        </authorList>
    </citation>
    <scope>NUCLEOTIDE SEQUENCE [LARGE SCALE GENOMIC DNA]</scope>
    <source>
        <strain evidence="2">DSM 22348</strain>
    </source>
</reference>
<gene>
    <name evidence="1" type="ORF">SAMN05444352_106215</name>
</gene>